<sequence>METNVAQHVGSEQSAATAKDCGRMRAWGCGQFMRMMLCKGPAAAIWWLRSRAWL</sequence>
<reference evidence="1 2" key="1">
    <citation type="submission" date="2009-11" db="EMBL/GenBank/DDBJ databases">
        <authorList>
            <person name="Weinstock G."/>
            <person name="Sodergren E."/>
            <person name="Clifton S."/>
            <person name="Fulton L."/>
            <person name="Fulton B."/>
            <person name="Courtney L."/>
            <person name="Fronick C."/>
            <person name="Harrison M."/>
            <person name="Strong C."/>
            <person name="Farmer C."/>
            <person name="Delahaunty K."/>
            <person name="Markovic C."/>
            <person name="Hall O."/>
            <person name="Minx P."/>
            <person name="Tomlinson C."/>
            <person name="Mitreva M."/>
            <person name="Nelson J."/>
            <person name="Hou S."/>
            <person name="Wollam A."/>
            <person name="Pepin K.H."/>
            <person name="Johnson M."/>
            <person name="Bhonagiri V."/>
            <person name="Nash W.E."/>
            <person name="Warren W."/>
            <person name="Chinwalla A."/>
            <person name="Mardis E.R."/>
            <person name="Wilson R.K."/>
        </authorList>
    </citation>
    <scope>NUCLEOTIDE SEQUENCE [LARGE SCALE GENOMIC DNA]</scope>
    <source>
        <strain evidence="1 2">DSM 20093</strain>
    </source>
</reference>
<accession>D1NWX4</accession>
<organism evidence="1 2">
    <name type="scientific">Bifidobacterium gallicum DSM 20093 = LMG 11596</name>
    <dbReference type="NCBI Taxonomy" id="561180"/>
    <lineage>
        <taxon>Bacteria</taxon>
        <taxon>Bacillati</taxon>
        <taxon>Actinomycetota</taxon>
        <taxon>Actinomycetes</taxon>
        <taxon>Bifidobacteriales</taxon>
        <taxon>Bifidobacteriaceae</taxon>
        <taxon>Bifidobacterium</taxon>
    </lineage>
</organism>
<dbReference type="Proteomes" id="UP000003656">
    <property type="component" value="Unassembled WGS sequence"/>
</dbReference>
<proteinExistence type="predicted"/>
<name>D1NWX4_9BIFI</name>
<gene>
    <name evidence="1" type="ORF">BIFGAL_04381</name>
</gene>
<protein>
    <submittedName>
        <fullName evidence="1">Uncharacterized protein</fullName>
    </submittedName>
</protein>
<comment type="caution">
    <text evidence="1">The sequence shown here is derived from an EMBL/GenBank/DDBJ whole genome shotgun (WGS) entry which is preliminary data.</text>
</comment>
<dbReference type="STRING" id="561180.BIFGAL_04381"/>
<evidence type="ECO:0000313" key="2">
    <source>
        <dbReference type="Proteomes" id="UP000003656"/>
    </source>
</evidence>
<dbReference type="EMBL" id="ABXB03000007">
    <property type="protein sequence ID" value="EFA22105.1"/>
    <property type="molecule type" value="Genomic_DNA"/>
</dbReference>
<dbReference type="AlphaFoldDB" id="D1NWX4"/>
<evidence type="ECO:0000313" key="1">
    <source>
        <dbReference type="EMBL" id="EFA22105.1"/>
    </source>
</evidence>